<dbReference type="GO" id="GO:2001059">
    <property type="term" value="P:D-tagatose 6-phosphate catabolic process"/>
    <property type="evidence" value="ECO:0007669"/>
    <property type="project" value="UniProtKB-UniPathway"/>
</dbReference>
<dbReference type="GO" id="GO:0016052">
    <property type="term" value="P:carbohydrate catabolic process"/>
    <property type="evidence" value="ECO:0007669"/>
    <property type="project" value="UniProtKB-ARBA"/>
</dbReference>
<sequence>MITTVTLNAAVDKTYYMDSFATHQVNRVRRVLTEPGGKGNNVAKMIKLLGGEVTASGCIGGDNGQLIDHLLQTRKINTDFVMTSGESRICLNIIDESSHYASTELLEPGLTISSSQWIAIKQKIQQLAQLSTIIVFSGSLPQGVATNGYAELIEIVQQAGAHAFLDTSGAAFTDSIQAKPYFIKPNQHELEQWSNTSLTTDQQYIDTAWLLINRGIENVCITRGSQGAIAIINKQVYQVISPSIQAINTVGCGDAFVAGMAFATLRQYDPIQQLKLASAVASANALSEKAGDMDYATYLELESAVQVIPL</sequence>
<protein>
    <recommendedName>
        <fullName evidence="6">Tagatose-6-phosphate kinase</fullName>
        <ecNumber evidence="6">2.7.1.144</ecNumber>
    </recommendedName>
</protein>
<comment type="similarity">
    <text evidence="1">Belongs to the carbohydrate kinase pfkB family.</text>
</comment>
<proteinExistence type="inferred from homology"/>
<evidence type="ECO:0000256" key="5">
    <source>
        <dbReference type="ARBA" id="ARBA00022840"/>
    </source>
</evidence>
<evidence type="ECO:0000313" key="8">
    <source>
        <dbReference type="EMBL" id="ODP28904.1"/>
    </source>
</evidence>
<dbReference type="SUPFAM" id="SSF53613">
    <property type="entry name" value="Ribokinase-like"/>
    <property type="match status" value="1"/>
</dbReference>
<dbReference type="Proteomes" id="UP000094578">
    <property type="component" value="Unassembled WGS sequence"/>
</dbReference>
<dbReference type="PIRSF" id="PIRSF000535">
    <property type="entry name" value="1PFK/6PFK/LacC"/>
    <property type="match status" value="1"/>
</dbReference>
<evidence type="ECO:0000256" key="2">
    <source>
        <dbReference type="ARBA" id="ARBA00022679"/>
    </source>
</evidence>
<dbReference type="FunFam" id="3.40.1190.20:FF:000001">
    <property type="entry name" value="Phosphofructokinase"/>
    <property type="match status" value="1"/>
</dbReference>
<dbReference type="GO" id="GO:0005988">
    <property type="term" value="P:lactose metabolic process"/>
    <property type="evidence" value="ECO:0007669"/>
    <property type="project" value="UniProtKB-KW"/>
</dbReference>
<keyword evidence="5 6" id="KW-0067">ATP-binding</keyword>
<dbReference type="PATRIC" id="fig|1886670.3.peg.1714"/>
<keyword evidence="6" id="KW-0423">Lactose metabolism</keyword>
<evidence type="ECO:0000256" key="3">
    <source>
        <dbReference type="ARBA" id="ARBA00022741"/>
    </source>
</evidence>
<comment type="pathway">
    <text evidence="6">Carbohydrate metabolism; D-tagatose 6-phosphate degradation; D-glyceraldehyde 3-phosphate and glycerone phosphate from D-tagatose 6-phosphate: step 1/2.</text>
</comment>
<dbReference type="AlphaFoldDB" id="A0A1E3L5E8"/>
<dbReference type="InterPro" id="IPR029056">
    <property type="entry name" value="Ribokinase-like"/>
</dbReference>
<evidence type="ECO:0000259" key="7">
    <source>
        <dbReference type="Pfam" id="PF00294"/>
    </source>
</evidence>
<dbReference type="UniPathway" id="UPA00704">
    <property type="reaction ID" value="UER00715"/>
</dbReference>
<keyword evidence="9" id="KW-1185">Reference proteome</keyword>
<feature type="domain" description="Carbohydrate kinase PfkB" evidence="7">
    <location>
        <begin position="7"/>
        <end position="291"/>
    </location>
</feature>
<dbReference type="Pfam" id="PF00294">
    <property type="entry name" value="PfkB"/>
    <property type="match status" value="1"/>
</dbReference>
<evidence type="ECO:0000256" key="4">
    <source>
        <dbReference type="ARBA" id="ARBA00022777"/>
    </source>
</evidence>
<dbReference type="EC" id="2.7.1.144" evidence="6"/>
<dbReference type="PROSITE" id="PS00583">
    <property type="entry name" value="PFKB_KINASES_1"/>
    <property type="match status" value="1"/>
</dbReference>
<comment type="caution">
    <text evidence="8">The sequence shown here is derived from an EMBL/GenBank/DDBJ whole genome shotgun (WGS) entry which is preliminary data.</text>
</comment>
<keyword evidence="2 6" id="KW-0808">Transferase</keyword>
<accession>A0A1E3L5E8</accession>
<name>A0A1E3L5E8_9BACL</name>
<dbReference type="CDD" id="cd01164">
    <property type="entry name" value="FruK_PfkB_like"/>
    <property type="match status" value="1"/>
</dbReference>
<reference evidence="8 9" key="1">
    <citation type="submission" date="2016-08" db="EMBL/GenBank/DDBJ databases">
        <title>Genome sequencing of Paenibacillus sp. TI45-13ar, isolated from Korean traditional nuruk.</title>
        <authorList>
            <person name="Kim S.-J."/>
        </authorList>
    </citation>
    <scope>NUCLEOTIDE SEQUENCE [LARGE SCALE GENOMIC DNA]</scope>
    <source>
        <strain evidence="8 9">TI45-13ar</strain>
    </source>
</reference>
<dbReference type="GO" id="GO:0009024">
    <property type="term" value="F:tagatose-6-phosphate kinase activity"/>
    <property type="evidence" value="ECO:0007669"/>
    <property type="project" value="UniProtKB-EC"/>
</dbReference>
<dbReference type="Gene3D" id="3.40.1190.20">
    <property type="match status" value="1"/>
</dbReference>
<dbReference type="STRING" id="1886670.PTI45_01683"/>
<dbReference type="PANTHER" id="PTHR46566:SF2">
    <property type="entry name" value="ATP-DEPENDENT 6-PHOSPHOFRUCTOKINASE ISOZYME 2"/>
    <property type="match status" value="1"/>
</dbReference>
<dbReference type="GO" id="GO:0008443">
    <property type="term" value="F:phosphofructokinase activity"/>
    <property type="evidence" value="ECO:0007669"/>
    <property type="project" value="TreeGrafter"/>
</dbReference>
<organism evidence="8 9">
    <name type="scientific">Paenibacillus nuruki</name>
    <dbReference type="NCBI Taxonomy" id="1886670"/>
    <lineage>
        <taxon>Bacteria</taxon>
        <taxon>Bacillati</taxon>
        <taxon>Bacillota</taxon>
        <taxon>Bacilli</taxon>
        <taxon>Bacillales</taxon>
        <taxon>Paenibacillaceae</taxon>
        <taxon>Paenibacillus</taxon>
    </lineage>
</organism>
<dbReference type="PANTHER" id="PTHR46566">
    <property type="entry name" value="1-PHOSPHOFRUCTOKINASE-RELATED"/>
    <property type="match status" value="1"/>
</dbReference>
<comment type="similarity">
    <text evidence="6">Belongs to the carbohydrate kinase PfkB family. LacC subfamily.</text>
</comment>
<dbReference type="GO" id="GO:0044281">
    <property type="term" value="P:small molecule metabolic process"/>
    <property type="evidence" value="ECO:0007669"/>
    <property type="project" value="UniProtKB-ARBA"/>
</dbReference>
<dbReference type="EMBL" id="MDER01000033">
    <property type="protein sequence ID" value="ODP28904.1"/>
    <property type="molecule type" value="Genomic_DNA"/>
</dbReference>
<dbReference type="RefSeq" id="WP_069327120.1">
    <property type="nucleotide sequence ID" value="NZ_MDER01000033.1"/>
</dbReference>
<comment type="catalytic activity">
    <reaction evidence="6">
        <text>D-tagatofuranose 6-phosphate + ATP = D-tagatofuranose 1,6-bisphosphate + ADP + H(+)</text>
        <dbReference type="Rhea" id="RHEA:12420"/>
        <dbReference type="ChEBI" id="CHEBI:15378"/>
        <dbReference type="ChEBI" id="CHEBI:30616"/>
        <dbReference type="ChEBI" id="CHEBI:58694"/>
        <dbReference type="ChEBI" id="CHEBI:58695"/>
        <dbReference type="ChEBI" id="CHEBI:456216"/>
        <dbReference type="EC" id="2.7.1.144"/>
    </reaction>
</comment>
<dbReference type="InterPro" id="IPR017583">
    <property type="entry name" value="Tagatose/fructose_Pkinase"/>
</dbReference>
<evidence type="ECO:0000256" key="1">
    <source>
        <dbReference type="ARBA" id="ARBA00005380"/>
    </source>
</evidence>
<keyword evidence="3 6" id="KW-0547">Nucleotide-binding</keyword>
<dbReference type="InterPro" id="IPR011611">
    <property type="entry name" value="PfkB_dom"/>
</dbReference>
<dbReference type="GO" id="GO:0005829">
    <property type="term" value="C:cytosol"/>
    <property type="evidence" value="ECO:0007669"/>
    <property type="project" value="TreeGrafter"/>
</dbReference>
<keyword evidence="4 8" id="KW-0418">Kinase</keyword>
<evidence type="ECO:0000256" key="6">
    <source>
        <dbReference type="PIRNR" id="PIRNR000535"/>
    </source>
</evidence>
<dbReference type="InterPro" id="IPR002173">
    <property type="entry name" value="Carboh/pur_kinase_PfkB_CS"/>
</dbReference>
<evidence type="ECO:0000313" key="9">
    <source>
        <dbReference type="Proteomes" id="UP000094578"/>
    </source>
</evidence>
<dbReference type="NCBIfam" id="TIGR03168">
    <property type="entry name" value="1-PFK"/>
    <property type="match status" value="1"/>
</dbReference>
<dbReference type="GO" id="GO:0005524">
    <property type="term" value="F:ATP binding"/>
    <property type="evidence" value="ECO:0007669"/>
    <property type="project" value="UniProtKB-KW"/>
</dbReference>
<gene>
    <name evidence="8" type="primary">fruK</name>
    <name evidence="8" type="ORF">PTI45_01683</name>
</gene>